<evidence type="ECO:0008006" key="2">
    <source>
        <dbReference type="Google" id="ProtNLM"/>
    </source>
</evidence>
<proteinExistence type="predicted"/>
<accession>A0A6J4UHQ6</accession>
<dbReference type="EMBL" id="CADCWD010000091">
    <property type="protein sequence ID" value="CAA9547633.1"/>
    <property type="molecule type" value="Genomic_DNA"/>
</dbReference>
<dbReference type="AlphaFoldDB" id="A0A6J4UHQ6"/>
<name>A0A6J4UHQ6_9SPHN</name>
<protein>
    <recommendedName>
        <fullName evidence="2">Lipoprotein</fullName>
    </recommendedName>
</protein>
<gene>
    <name evidence="1" type="ORF">AVDCRST_MAG23-2688</name>
</gene>
<reference evidence="1" key="1">
    <citation type="submission" date="2020-02" db="EMBL/GenBank/DDBJ databases">
        <authorList>
            <person name="Meier V. D."/>
        </authorList>
    </citation>
    <scope>NUCLEOTIDE SEQUENCE</scope>
    <source>
        <strain evidence="1">AVDCRST_MAG23</strain>
    </source>
</reference>
<evidence type="ECO:0000313" key="1">
    <source>
        <dbReference type="EMBL" id="CAA9547633.1"/>
    </source>
</evidence>
<organism evidence="1">
    <name type="scientific">uncultured Sphingosinicella sp</name>
    <dbReference type="NCBI Taxonomy" id="478748"/>
    <lineage>
        <taxon>Bacteria</taxon>
        <taxon>Pseudomonadati</taxon>
        <taxon>Pseudomonadota</taxon>
        <taxon>Alphaproteobacteria</taxon>
        <taxon>Sphingomonadales</taxon>
        <taxon>Sphingosinicellaceae</taxon>
        <taxon>Sphingosinicella</taxon>
        <taxon>environmental samples</taxon>
    </lineage>
</organism>
<sequence>MKKTLLAPLAALTLLTGCAGGGGLGGPGFGYYSLVRPAPRAVARGSMLVTPTVRWNRAPRGFHDISREENWTLNGPLLDGLSFIGGLEHDKRIVQQRRKADRKVPNFRADMSPPEIAAMIESFYRIRAGASTFNMTNLAPRPFLGQPGFQFDYEYLGGDEVERRGRAVGAIINNRFYLALFDATRMHYFDAGLPEYERIVQSAQLRG</sequence>
<dbReference type="PROSITE" id="PS51257">
    <property type="entry name" value="PROKAR_LIPOPROTEIN"/>
    <property type="match status" value="1"/>
</dbReference>